<dbReference type="CDD" id="cd01949">
    <property type="entry name" value="GGDEF"/>
    <property type="match status" value="1"/>
</dbReference>
<dbReference type="Pfam" id="PF00990">
    <property type="entry name" value="GGDEF"/>
    <property type="match status" value="1"/>
</dbReference>
<feature type="transmembrane region" description="Helical" evidence="2">
    <location>
        <begin position="42"/>
        <end position="66"/>
    </location>
</feature>
<dbReference type="Proteomes" id="UP000053096">
    <property type="component" value="Unassembled WGS sequence"/>
</dbReference>
<dbReference type="CDD" id="cd01948">
    <property type="entry name" value="EAL"/>
    <property type="match status" value="1"/>
</dbReference>
<dbReference type="SUPFAM" id="SSF55073">
    <property type="entry name" value="Nucleotide cyclase"/>
    <property type="match status" value="1"/>
</dbReference>
<dbReference type="InterPro" id="IPR035919">
    <property type="entry name" value="EAL_sf"/>
</dbReference>
<reference evidence="7 8" key="1">
    <citation type="submission" date="2015-09" db="EMBL/GenBank/DDBJ databases">
        <authorList>
            <person name="Jackson K.R."/>
            <person name="Lunt B.L."/>
            <person name="Fisher J.N.B."/>
            <person name="Gardner A.V."/>
            <person name="Bailey M.E."/>
            <person name="Deus L.M."/>
            <person name="Earl A.S."/>
            <person name="Gibby P.D."/>
            <person name="Hartmann K.A."/>
            <person name="Liu J.E."/>
            <person name="Manci A.M."/>
            <person name="Nielsen D.A."/>
            <person name="Solomon M.B."/>
            <person name="Breakwell D.P."/>
            <person name="Burnett S.H."/>
            <person name="Grose J.H."/>
        </authorList>
    </citation>
    <scope>NUCLEOTIDE SEQUENCE [LARGE SCALE GENOMIC DNA]</scope>
    <source>
        <strain evidence="7 8">2789STDY5608636</strain>
    </source>
</reference>
<dbReference type="PANTHER" id="PTHR44757:SF2">
    <property type="entry name" value="BIOFILM ARCHITECTURE MAINTENANCE PROTEIN MBAA"/>
    <property type="match status" value="1"/>
</dbReference>
<evidence type="ECO:0000259" key="4">
    <source>
        <dbReference type="PROSITE" id="PS50887"/>
    </source>
</evidence>
<dbReference type="OrthoDB" id="9813903at2"/>
<feature type="transmembrane region" description="Helical" evidence="2">
    <location>
        <begin position="172"/>
        <end position="193"/>
    </location>
</feature>
<dbReference type="EMBL" id="CP016440">
    <property type="protein sequence ID" value="ANY17006.1"/>
    <property type="molecule type" value="Genomic_DNA"/>
</dbReference>
<dbReference type="SMART" id="SM00267">
    <property type="entry name" value="GGDEF"/>
    <property type="match status" value="1"/>
</dbReference>
<dbReference type="PANTHER" id="PTHR44757">
    <property type="entry name" value="DIGUANYLATE CYCLASE DGCP"/>
    <property type="match status" value="1"/>
</dbReference>
<dbReference type="Pfam" id="PF00563">
    <property type="entry name" value="EAL"/>
    <property type="match status" value="1"/>
</dbReference>
<keyword evidence="2" id="KW-1133">Transmembrane helix</keyword>
<feature type="transmembrane region" description="Helical" evidence="2">
    <location>
        <begin position="78"/>
        <end position="98"/>
    </location>
</feature>
<evidence type="ECO:0000313" key="8">
    <source>
        <dbReference type="Proteomes" id="UP000053096"/>
    </source>
</evidence>
<accession>A0A0J6BZL0</accession>
<dbReference type="InterPro" id="IPR052155">
    <property type="entry name" value="Biofilm_reg_signaling"/>
</dbReference>
<dbReference type="EMBL" id="CYTV01000016">
    <property type="protein sequence ID" value="CUJ11916.1"/>
    <property type="molecule type" value="Genomic_DNA"/>
</dbReference>
<keyword evidence="7" id="KW-0378">Hydrolase</keyword>
<dbReference type="GO" id="GO:0016020">
    <property type="term" value="C:membrane"/>
    <property type="evidence" value="ECO:0007669"/>
    <property type="project" value="UniProtKB-UniRule"/>
</dbReference>
<keyword evidence="9" id="KW-1185">Reference proteome</keyword>
<dbReference type="FunFam" id="3.30.70.270:FF:000001">
    <property type="entry name" value="Diguanylate cyclase domain protein"/>
    <property type="match status" value="1"/>
</dbReference>
<feature type="domain" description="MHYT" evidence="5">
    <location>
        <begin position="6"/>
        <end position="199"/>
    </location>
</feature>
<organism evidence="7 8">
    <name type="scientific">Bordetella pseudohinzii</name>
    <dbReference type="NCBI Taxonomy" id="1331258"/>
    <lineage>
        <taxon>Bacteria</taxon>
        <taxon>Pseudomonadati</taxon>
        <taxon>Pseudomonadota</taxon>
        <taxon>Betaproteobacteria</taxon>
        <taxon>Burkholderiales</taxon>
        <taxon>Alcaligenaceae</taxon>
        <taxon>Bordetella</taxon>
    </lineage>
</organism>
<dbReference type="GO" id="GO:0071111">
    <property type="term" value="F:cyclic-guanylate-specific phosphodiesterase activity"/>
    <property type="evidence" value="ECO:0007669"/>
    <property type="project" value="UniProtKB-EC"/>
</dbReference>
<dbReference type="InterPro" id="IPR000160">
    <property type="entry name" value="GGDEF_dom"/>
</dbReference>
<dbReference type="InterPro" id="IPR001633">
    <property type="entry name" value="EAL_dom"/>
</dbReference>
<dbReference type="InterPro" id="IPR043128">
    <property type="entry name" value="Rev_trsase/Diguanyl_cyclase"/>
</dbReference>
<dbReference type="PROSITE" id="PS50887">
    <property type="entry name" value="GGDEF"/>
    <property type="match status" value="1"/>
</dbReference>
<dbReference type="GO" id="GO:0071732">
    <property type="term" value="P:cellular response to nitric oxide"/>
    <property type="evidence" value="ECO:0007669"/>
    <property type="project" value="UniProtKB-ARBA"/>
</dbReference>
<dbReference type="Pfam" id="PF03707">
    <property type="entry name" value="MHYT"/>
    <property type="match status" value="4"/>
</dbReference>
<evidence type="ECO:0000256" key="1">
    <source>
        <dbReference type="ARBA" id="ARBA00051114"/>
    </source>
</evidence>
<feature type="domain" description="GGDEF" evidence="4">
    <location>
        <begin position="293"/>
        <end position="426"/>
    </location>
</feature>
<dbReference type="Gene3D" id="3.30.70.270">
    <property type="match status" value="1"/>
</dbReference>
<dbReference type="FunFam" id="3.20.20.450:FF:000001">
    <property type="entry name" value="Cyclic di-GMP phosphodiesterase yahA"/>
    <property type="match status" value="1"/>
</dbReference>
<feature type="transmembrane region" description="Helical" evidence="2">
    <location>
        <begin position="12"/>
        <end position="30"/>
    </location>
</feature>
<accession>A0A0M7HNI6</accession>
<name>A0A0J6BZL0_9BORD</name>
<dbReference type="KEGG" id="bpdz:BBN53_14655"/>
<proteinExistence type="predicted"/>
<keyword evidence="2" id="KW-0812">Transmembrane</keyword>
<feature type="domain" description="EAL" evidence="3">
    <location>
        <begin position="436"/>
        <end position="690"/>
    </location>
</feature>
<dbReference type="EC" id="3.1.4.52" evidence="7"/>
<evidence type="ECO:0000313" key="6">
    <source>
        <dbReference type="EMBL" id="ANY17006.1"/>
    </source>
</evidence>
<feature type="transmembrane region" description="Helical" evidence="2">
    <location>
        <begin position="105"/>
        <end position="125"/>
    </location>
</feature>
<evidence type="ECO:0000259" key="3">
    <source>
        <dbReference type="PROSITE" id="PS50883"/>
    </source>
</evidence>
<evidence type="ECO:0000259" key="5">
    <source>
        <dbReference type="PROSITE" id="PS50924"/>
    </source>
</evidence>
<evidence type="ECO:0000313" key="7">
    <source>
        <dbReference type="EMBL" id="CUJ11916.1"/>
    </source>
</evidence>
<sequence length="692" mass="74619">MLVGNYDPTLVLVSLGVAILASYTALGMASRVTSARGLAARFWLLGGACAMGLGIWSMHFVGMLAFSLPIALGYDPALTGLSLLIAIACSAFALWVVTRSTLPRWRLAGAAMLMGCGIAAMHYVGMEAMRMYPAIEYSPWLFLLSVVVAILASGAALWITHHLRHNRPGAPAYRVCAAVVMGLAIVGMHYTGMAAARFDADSVCMAVLHGISAGWLAASVTAVTLSVLGIALVVAVLDTRLEARTSALASSLAQANEELLHLALHDALTQLPNRALLDERLIQSIARAKAARGHFAVLFIDLDGFKAVNDAYGHQSGDSLLRQLAQRIQAEVLRPGDSVARLGGDEFIVVADVVEPTDAANLAEKLIDALSREIIVDGHTLSVTASVGISIYPGDGEDGHTLLTHADAAMYHAKRLGRDRRYSYFEPAMNENAREQLQLLQDLRQARARGELVLHYQPKFIAPAGPVVGAEALLRWNHPKRGLISPSDFIPIAERTGLIFSIGEWVLDEACRQMRIWRDLGHGDWTVAVNLSAMQFSQAGLVDTIRDTLARHLLPASCLAIEITETTAMRDAEASLTVLRELASLGVSISIDDFGTGYSSLLYLKRLPASELKIDRGFINQLEHDQEDAAIVSAIIALGQRLNLKIVAEGVETQAQQRFLTDLGCDSLQGFLLGKPLPAQDFLKADFARRAD</sequence>
<feature type="transmembrane region" description="Helical" evidence="2">
    <location>
        <begin position="137"/>
        <end position="160"/>
    </location>
</feature>
<reference evidence="6 9" key="2">
    <citation type="submission" date="2016-07" db="EMBL/GenBank/DDBJ databases">
        <title>Complete genome sequences of Bordetella pseudohinzii.</title>
        <authorList>
            <person name="Spilker T."/>
            <person name="Darrah R."/>
            <person name="LiPuma J.J."/>
        </authorList>
    </citation>
    <scope>NUCLEOTIDE SEQUENCE [LARGE SCALE GENOMIC DNA]</scope>
    <source>
        <strain evidence="6 9">HI4681</strain>
    </source>
</reference>
<comment type="catalytic activity">
    <reaction evidence="1">
        <text>3',3'-c-di-GMP + H2O = 5'-phosphoguanylyl(3'-&gt;5')guanosine + H(+)</text>
        <dbReference type="Rhea" id="RHEA:24902"/>
        <dbReference type="ChEBI" id="CHEBI:15377"/>
        <dbReference type="ChEBI" id="CHEBI:15378"/>
        <dbReference type="ChEBI" id="CHEBI:58754"/>
        <dbReference type="ChEBI" id="CHEBI:58805"/>
        <dbReference type="EC" id="3.1.4.52"/>
    </reaction>
    <physiologicalReaction direction="left-to-right" evidence="1">
        <dbReference type="Rhea" id="RHEA:24903"/>
    </physiologicalReaction>
</comment>
<keyword evidence="2" id="KW-0472">Membrane</keyword>
<gene>
    <name evidence="7" type="primary">gmr_2</name>
    <name evidence="6" type="ORF">BBN53_14655</name>
    <name evidence="7" type="ORF">ERS370011_03854</name>
</gene>
<dbReference type="AlphaFoldDB" id="A0A0J6BZL0"/>
<dbReference type="PROSITE" id="PS50883">
    <property type="entry name" value="EAL"/>
    <property type="match status" value="1"/>
</dbReference>
<dbReference type="InterPro" id="IPR029787">
    <property type="entry name" value="Nucleotide_cyclase"/>
</dbReference>
<dbReference type="SMART" id="SM00052">
    <property type="entry name" value="EAL"/>
    <property type="match status" value="1"/>
</dbReference>
<dbReference type="SUPFAM" id="SSF141868">
    <property type="entry name" value="EAL domain-like"/>
    <property type="match status" value="1"/>
</dbReference>
<feature type="transmembrane region" description="Helical" evidence="2">
    <location>
        <begin position="213"/>
        <end position="237"/>
    </location>
</feature>
<dbReference type="RefSeq" id="WP_043214701.1">
    <property type="nucleotide sequence ID" value="NZ_CAJGUP010000076.1"/>
</dbReference>
<dbReference type="Proteomes" id="UP000092950">
    <property type="component" value="Chromosome"/>
</dbReference>
<evidence type="ECO:0000256" key="2">
    <source>
        <dbReference type="PROSITE-ProRule" id="PRU00244"/>
    </source>
</evidence>
<dbReference type="PROSITE" id="PS50924">
    <property type="entry name" value="MHYT"/>
    <property type="match status" value="1"/>
</dbReference>
<dbReference type="InterPro" id="IPR005330">
    <property type="entry name" value="MHYT_dom"/>
</dbReference>
<evidence type="ECO:0000313" key="9">
    <source>
        <dbReference type="Proteomes" id="UP000092950"/>
    </source>
</evidence>
<dbReference type="Gene3D" id="3.20.20.450">
    <property type="entry name" value="EAL domain"/>
    <property type="match status" value="1"/>
</dbReference>
<dbReference type="NCBIfam" id="TIGR00254">
    <property type="entry name" value="GGDEF"/>
    <property type="match status" value="1"/>
</dbReference>
<protein>
    <submittedName>
        <fullName evidence="7">Cyclic di-GMP phosphodiesterase Gmr</fullName>
        <ecNumber evidence="7">3.1.4.52</ecNumber>
    </submittedName>
</protein>